<evidence type="ECO:0000313" key="9">
    <source>
        <dbReference type="EMBL" id="QJW96086.1"/>
    </source>
</evidence>
<dbReference type="PANTHER" id="PTHR48090">
    <property type="entry name" value="UNDECAPRENYL-PHOSPHATE 4-DEOXY-4-FORMAMIDO-L-ARABINOSE TRANSFERASE-RELATED"/>
    <property type="match status" value="1"/>
</dbReference>
<dbReference type="Pfam" id="PF00535">
    <property type="entry name" value="Glycos_transf_2"/>
    <property type="match status" value="1"/>
</dbReference>
<feature type="transmembrane region" description="Helical" evidence="7">
    <location>
        <begin position="234"/>
        <end position="260"/>
    </location>
</feature>
<proteinExistence type="predicted"/>
<keyword evidence="2" id="KW-0328">Glycosyltransferase</keyword>
<dbReference type="RefSeq" id="WP_171471736.1">
    <property type="nucleotide sequence ID" value="NZ_CP053452.2"/>
</dbReference>
<dbReference type="InterPro" id="IPR001173">
    <property type="entry name" value="Glyco_trans_2-like"/>
</dbReference>
<dbReference type="Proteomes" id="UP000503447">
    <property type="component" value="Chromosome"/>
</dbReference>
<dbReference type="EMBL" id="CP053452">
    <property type="protein sequence ID" value="QJW96086.1"/>
    <property type="molecule type" value="Genomic_DNA"/>
</dbReference>
<evidence type="ECO:0000256" key="4">
    <source>
        <dbReference type="ARBA" id="ARBA00022692"/>
    </source>
</evidence>
<dbReference type="PANTHER" id="PTHR48090:SF1">
    <property type="entry name" value="PROPHAGE BACTOPRENOL GLUCOSYL TRANSFERASE HOMOLOG"/>
    <property type="match status" value="1"/>
</dbReference>
<evidence type="ECO:0000256" key="5">
    <source>
        <dbReference type="ARBA" id="ARBA00022989"/>
    </source>
</evidence>
<keyword evidence="5 7" id="KW-1133">Transmembrane helix</keyword>
<evidence type="ECO:0000256" key="6">
    <source>
        <dbReference type="ARBA" id="ARBA00023136"/>
    </source>
</evidence>
<reference evidence="10" key="1">
    <citation type="submission" date="2020-05" db="EMBL/GenBank/DDBJ databases">
        <title>Frigoriglobus tundricola gen. nov., sp. nov., a psychrotolerant cellulolytic planctomycete of the family Gemmataceae with two divergent copies of 16S rRNA gene.</title>
        <authorList>
            <person name="Kulichevskaya I.S."/>
            <person name="Ivanova A.A."/>
            <person name="Naumoff D.G."/>
            <person name="Beletsky A.V."/>
            <person name="Rijpstra W.I.C."/>
            <person name="Sinninghe Damste J.S."/>
            <person name="Mardanov A.V."/>
            <person name="Ravin N.V."/>
            <person name="Dedysh S.N."/>
        </authorList>
    </citation>
    <scope>NUCLEOTIDE SEQUENCE [LARGE SCALE GENOMIC DNA]</scope>
    <source>
        <strain evidence="10">PL17</strain>
    </source>
</reference>
<dbReference type="Gene3D" id="3.90.550.10">
    <property type="entry name" value="Spore Coat Polysaccharide Biosynthesis Protein SpsA, Chain A"/>
    <property type="match status" value="1"/>
</dbReference>
<protein>
    <submittedName>
        <fullName evidence="9">GT2 family glycosyltransferase</fullName>
    </submittedName>
</protein>
<keyword evidence="6 7" id="KW-0472">Membrane</keyword>
<name>A0A6M5YRU9_9BACT</name>
<dbReference type="GO" id="GO:0005886">
    <property type="term" value="C:plasma membrane"/>
    <property type="evidence" value="ECO:0007669"/>
    <property type="project" value="TreeGrafter"/>
</dbReference>
<dbReference type="CDD" id="cd04187">
    <property type="entry name" value="DPM1_like_bac"/>
    <property type="match status" value="1"/>
</dbReference>
<organism evidence="9 10">
    <name type="scientific">Frigoriglobus tundricola</name>
    <dbReference type="NCBI Taxonomy" id="2774151"/>
    <lineage>
        <taxon>Bacteria</taxon>
        <taxon>Pseudomonadati</taxon>
        <taxon>Planctomycetota</taxon>
        <taxon>Planctomycetia</taxon>
        <taxon>Gemmatales</taxon>
        <taxon>Gemmataceae</taxon>
        <taxon>Frigoriglobus</taxon>
    </lineage>
</organism>
<evidence type="ECO:0000256" key="3">
    <source>
        <dbReference type="ARBA" id="ARBA00022679"/>
    </source>
</evidence>
<evidence type="ECO:0000256" key="7">
    <source>
        <dbReference type="SAM" id="Phobius"/>
    </source>
</evidence>
<dbReference type="InterPro" id="IPR029044">
    <property type="entry name" value="Nucleotide-diphossugar_trans"/>
</dbReference>
<sequence>MAATTTLSIVCPAYQEEDVLPLFHAALAAALEPLAAEYALEILYVDDGSRDRTLEVIRGLAAADPRVRYVSLSRNFGHQAALTAGLDHASGDAVVSLDSDLQHPPALIPTLVARWRAGNDVVLTIRADDVRLSWFKRFSSRLFYKILARFTDLDVRPSASDFRLLSRTALDGLLRLPEAHRYLRGMVQWLGFRVAEVPFSPEARRAGTSKYTLRRMVRFALDGLLSFSPAPVRLAVGAGLAVTALSWAVTSAVALASLSFADSHLALVLVALTGGHTVAAGALLAIGVLGEYAVRIYEQVKGRPVYVLKESTAVVQNPALALPARTRTARAA</sequence>
<comment type="subcellular location">
    <subcellularLocation>
        <location evidence="1">Membrane</location>
        <topology evidence="1">Multi-pass membrane protein</topology>
    </subcellularLocation>
</comment>
<evidence type="ECO:0000256" key="2">
    <source>
        <dbReference type="ARBA" id="ARBA00022676"/>
    </source>
</evidence>
<dbReference type="KEGG" id="ftj:FTUN_3640"/>
<dbReference type="GO" id="GO:0016757">
    <property type="term" value="F:glycosyltransferase activity"/>
    <property type="evidence" value="ECO:0007669"/>
    <property type="project" value="UniProtKB-KW"/>
</dbReference>
<keyword evidence="10" id="KW-1185">Reference proteome</keyword>
<keyword evidence="3 9" id="KW-0808">Transferase</keyword>
<gene>
    <name evidence="9" type="ORF">FTUN_3640</name>
</gene>
<feature type="domain" description="Glycosyltransferase 2-like" evidence="8">
    <location>
        <begin position="8"/>
        <end position="171"/>
    </location>
</feature>
<evidence type="ECO:0000259" key="8">
    <source>
        <dbReference type="Pfam" id="PF00535"/>
    </source>
</evidence>
<keyword evidence="4 7" id="KW-0812">Transmembrane</keyword>
<accession>A0A6M5YRU9</accession>
<evidence type="ECO:0000313" key="10">
    <source>
        <dbReference type="Proteomes" id="UP000503447"/>
    </source>
</evidence>
<feature type="transmembrane region" description="Helical" evidence="7">
    <location>
        <begin position="266"/>
        <end position="294"/>
    </location>
</feature>
<evidence type="ECO:0000256" key="1">
    <source>
        <dbReference type="ARBA" id="ARBA00004141"/>
    </source>
</evidence>
<dbReference type="InterPro" id="IPR050256">
    <property type="entry name" value="Glycosyltransferase_2"/>
</dbReference>
<dbReference type="AlphaFoldDB" id="A0A6M5YRU9"/>
<dbReference type="SUPFAM" id="SSF53448">
    <property type="entry name" value="Nucleotide-diphospho-sugar transferases"/>
    <property type="match status" value="1"/>
</dbReference>